<comment type="catalytic activity">
    <reaction evidence="1">
        <text>S-ubiquitinyl-[E2 ubiquitin-conjugating enzyme]-L-cysteine + [acceptor protein]-L-lysine = [E2 ubiquitin-conjugating enzyme]-L-cysteine + N(6)-ubiquitinyl-[acceptor protein]-L-lysine.</text>
        <dbReference type="EC" id="2.3.2.27"/>
    </reaction>
</comment>
<reference evidence="4" key="1">
    <citation type="submission" date="2010-04" db="EMBL/GenBank/DDBJ databases">
        <authorList>
            <person name="Reid K.E."/>
            <person name="Liao N."/>
            <person name="Chan S."/>
            <person name="Docking R."/>
            <person name="Taylor G."/>
            <person name="Moore R."/>
            <person name="Mayo M."/>
            <person name="Munro S."/>
            <person name="King J."/>
            <person name="Yanchuk A."/>
            <person name="Holt R."/>
            <person name="Jones S."/>
            <person name="Marra M."/>
            <person name="Ritland C.E."/>
            <person name="Ritland K."/>
            <person name="Bohlmann J."/>
        </authorList>
    </citation>
    <scope>NUCLEOTIDE SEQUENCE</scope>
    <source>
        <tissue evidence="4">Bud</tissue>
    </source>
</reference>
<sequence length="124" mass="14469">MGIAYDVERAIEKGSFKNILDQSVTDWPVREAMELAKLALKCVEMRRRDRPDLETVVLPELQRLKAIADSQHDVRREDSFSTPRRYLFCPILRFRRKVGTGEGWPTKISCTSKVSRFCMKIYES</sequence>
<organism evidence="4">
    <name type="scientific">Picea sitchensis</name>
    <name type="common">Sitka spruce</name>
    <name type="synonym">Pinus sitchensis</name>
    <dbReference type="NCBI Taxonomy" id="3332"/>
    <lineage>
        <taxon>Eukaryota</taxon>
        <taxon>Viridiplantae</taxon>
        <taxon>Streptophyta</taxon>
        <taxon>Embryophyta</taxon>
        <taxon>Tracheophyta</taxon>
        <taxon>Spermatophyta</taxon>
        <taxon>Pinopsida</taxon>
        <taxon>Pinidae</taxon>
        <taxon>Conifers I</taxon>
        <taxon>Pinales</taxon>
        <taxon>Pinaceae</taxon>
        <taxon>Picea</taxon>
    </lineage>
</organism>
<dbReference type="GO" id="GO:0061630">
    <property type="term" value="F:ubiquitin protein ligase activity"/>
    <property type="evidence" value="ECO:0007669"/>
    <property type="project" value="UniProtKB-EC"/>
</dbReference>
<dbReference type="EMBL" id="BT123810">
    <property type="protein sequence ID" value="ADE77108.1"/>
    <property type="molecule type" value="mRNA"/>
</dbReference>
<accession>D5AC39</accession>
<dbReference type="PANTHER" id="PTHR45647">
    <property type="entry name" value="OS02G0152300 PROTEIN"/>
    <property type="match status" value="1"/>
</dbReference>
<dbReference type="AlphaFoldDB" id="D5AC39"/>
<proteinExistence type="evidence at transcript level"/>
<dbReference type="InterPro" id="IPR051348">
    <property type="entry name" value="U-box_ubiquitin_ligases"/>
</dbReference>
<evidence type="ECO:0000256" key="2">
    <source>
        <dbReference type="ARBA" id="ARBA00012483"/>
    </source>
</evidence>
<evidence type="ECO:0000256" key="1">
    <source>
        <dbReference type="ARBA" id="ARBA00000900"/>
    </source>
</evidence>
<protein>
    <recommendedName>
        <fullName evidence="2">RING-type E3 ubiquitin transferase</fullName>
        <ecNumber evidence="2">2.3.2.27</ecNumber>
    </recommendedName>
</protein>
<keyword evidence="3" id="KW-0833">Ubl conjugation pathway</keyword>
<name>D5AC39_PICSI</name>
<evidence type="ECO:0000256" key="3">
    <source>
        <dbReference type="ARBA" id="ARBA00022786"/>
    </source>
</evidence>
<dbReference type="PANTHER" id="PTHR45647:SF139">
    <property type="entry name" value="OS02G0152300 PROTEIN"/>
    <property type="match status" value="1"/>
</dbReference>
<evidence type="ECO:0000313" key="4">
    <source>
        <dbReference type="EMBL" id="ADE77108.1"/>
    </source>
</evidence>
<dbReference type="EC" id="2.3.2.27" evidence="2"/>